<organism evidence="1 2">
    <name type="scientific">Podospora aff. communis PSN243</name>
    <dbReference type="NCBI Taxonomy" id="3040156"/>
    <lineage>
        <taxon>Eukaryota</taxon>
        <taxon>Fungi</taxon>
        <taxon>Dikarya</taxon>
        <taxon>Ascomycota</taxon>
        <taxon>Pezizomycotina</taxon>
        <taxon>Sordariomycetes</taxon>
        <taxon>Sordariomycetidae</taxon>
        <taxon>Sordariales</taxon>
        <taxon>Podosporaceae</taxon>
        <taxon>Podospora</taxon>
    </lineage>
</organism>
<gene>
    <name evidence="1" type="ORF">QBC34DRAFT_378623</name>
</gene>
<protein>
    <submittedName>
        <fullName evidence="1">Uncharacterized protein</fullName>
    </submittedName>
</protein>
<evidence type="ECO:0000313" key="1">
    <source>
        <dbReference type="EMBL" id="KAK4451296.1"/>
    </source>
</evidence>
<accession>A0AAV9GXK6</accession>
<comment type="caution">
    <text evidence="1">The sequence shown here is derived from an EMBL/GenBank/DDBJ whole genome shotgun (WGS) entry which is preliminary data.</text>
</comment>
<evidence type="ECO:0000313" key="2">
    <source>
        <dbReference type="Proteomes" id="UP001321760"/>
    </source>
</evidence>
<dbReference type="AlphaFoldDB" id="A0AAV9GXK6"/>
<reference evidence="1" key="2">
    <citation type="submission" date="2023-05" db="EMBL/GenBank/DDBJ databases">
        <authorList>
            <consortium name="Lawrence Berkeley National Laboratory"/>
            <person name="Steindorff A."/>
            <person name="Hensen N."/>
            <person name="Bonometti L."/>
            <person name="Westerberg I."/>
            <person name="Brannstrom I.O."/>
            <person name="Guillou S."/>
            <person name="Cros-Aarteil S."/>
            <person name="Calhoun S."/>
            <person name="Haridas S."/>
            <person name="Kuo A."/>
            <person name="Mondo S."/>
            <person name="Pangilinan J."/>
            <person name="Riley R."/>
            <person name="Labutti K."/>
            <person name="Andreopoulos B."/>
            <person name="Lipzen A."/>
            <person name="Chen C."/>
            <person name="Yanf M."/>
            <person name="Daum C."/>
            <person name="Ng V."/>
            <person name="Clum A."/>
            <person name="Ohm R."/>
            <person name="Martin F."/>
            <person name="Silar P."/>
            <person name="Natvig D."/>
            <person name="Lalanne C."/>
            <person name="Gautier V."/>
            <person name="Ament-Velasquez S.L."/>
            <person name="Kruys A."/>
            <person name="Hutchinson M.I."/>
            <person name="Powell A.J."/>
            <person name="Barry K."/>
            <person name="Miller A.N."/>
            <person name="Grigoriev I.V."/>
            <person name="Debuchy R."/>
            <person name="Gladieux P."/>
            <person name="Thoren M.H."/>
            <person name="Johannesson H."/>
        </authorList>
    </citation>
    <scope>NUCLEOTIDE SEQUENCE</scope>
    <source>
        <strain evidence="1">PSN243</strain>
    </source>
</reference>
<reference evidence="1" key="1">
    <citation type="journal article" date="2023" name="Mol. Phylogenet. Evol.">
        <title>Genome-scale phylogeny and comparative genomics of the fungal order Sordariales.</title>
        <authorList>
            <person name="Hensen N."/>
            <person name="Bonometti L."/>
            <person name="Westerberg I."/>
            <person name="Brannstrom I.O."/>
            <person name="Guillou S."/>
            <person name="Cros-Aarteil S."/>
            <person name="Calhoun S."/>
            <person name="Haridas S."/>
            <person name="Kuo A."/>
            <person name="Mondo S."/>
            <person name="Pangilinan J."/>
            <person name="Riley R."/>
            <person name="LaButti K."/>
            <person name="Andreopoulos B."/>
            <person name="Lipzen A."/>
            <person name="Chen C."/>
            <person name="Yan M."/>
            <person name="Daum C."/>
            <person name="Ng V."/>
            <person name="Clum A."/>
            <person name="Steindorff A."/>
            <person name="Ohm R.A."/>
            <person name="Martin F."/>
            <person name="Silar P."/>
            <person name="Natvig D.O."/>
            <person name="Lalanne C."/>
            <person name="Gautier V."/>
            <person name="Ament-Velasquez S.L."/>
            <person name="Kruys A."/>
            <person name="Hutchinson M.I."/>
            <person name="Powell A.J."/>
            <person name="Barry K."/>
            <person name="Miller A.N."/>
            <person name="Grigoriev I.V."/>
            <person name="Debuchy R."/>
            <person name="Gladieux P."/>
            <person name="Hiltunen Thoren M."/>
            <person name="Johannesson H."/>
        </authorList>
    </citation>
    <scope>NUCLEOTIDE SEQUENCE</scope>
    <source>
        <strain evidence="1">PSN243</strain>
    </source>
</reference>
<keyword evidence="2" id="KW-1185">Reference proteome</keyword>
<dbReference type="EMBL" id="MU865929">
    <property type="protein sequence ID" value="KAK4451296.1"/>
    <property type="molecule type" value="Genomic_DNA"/>
</dbReference>
<proteinExistence type="predicted"/>
<name>A0AAV9GXK6_9PEZI</name>
<dbReference type="Proteomes" id="UP001321760">
    <property type="component" value="Unassembled WGS sequence"/>
</dbReference>
<sequence length="187" mass="21166">MIWQAWSSARQLLEGDVACILQNTSKAIIVRLHYDYAEIVAADVPFAVRSRNFLGYMGDNARSFNASSFETPLVTARLVEEMAGPEVQLPLLWNWDHVGTGTEHTREFDDLRHHSSEPVSSKAQWHSLLDKAVRRGNLGVALHYATARAHRTLNRIHDIIEEANEVCYNALGLMKEVYGMGYQREGQ</sequence>